<dbReference type="Gene3D" id="1.10.357.10">
    <property type="entry name" value="Tetracycline Repressor, domain 2"/>
    <property type="match status" value="1"/>
</dbReference>
<accession>A0ABV3UAI1</accession>
<comment type="caution">
    <text evidence="1">The sequence shown here is derived from an EMBL/GenBank/DDBJ whole genome shotgun (WGS) entry which is preliminary data.</text>
</comment>
<proteinExistence type="predicted"/>
<sequence>MLRYEGDDRPAWGRAREVIIESVSYWADDNSEFAVSRTALFLKEALLYKRYLEISAEYENIMACIFAEEKVVDPNEDFYSRVLAGAIVGAF</sequence>
<dbReference type="RefSeq" id="WP_368383245.1">
    <property type="nucleotide sequence ID" value="NZ_JBFRYA010000029.1"/>
</dbReference>
<organism evidence="1 2">
    <name type="scientific">Zhongshania guokunii</name>
    <dbReference type="NCBI Taxonomy" id="641783"/>
    <lineage>
        <taxon>Bacteria</taxon>
        <taxon>Pseudomonadati</taxon>
        <taxon>Pseudomonadota</taxon>
        <taxon>Gammaproteobacteria</taxon>
        <taxon>Cellvibrionales</taxon>
        <taxon>Spongiibacteraceae</taxon>
        <taxon>Zhongshania</taxon>
    </lineage>
</organism>
<gene>
    <name evidence="1" type="ORF">AB4876_18870</name>
</gene>
<dbReference type="Proteomes" id="UP001557485">
    <property type="component" value="Unassembled WGS sequence"/>
</dbReference>
<keyword evidence="2" id="KW-1185">Reference proteome</keyword>
<protein>
    <submittedName>
        <fullName evidence="1">Uncharacterized protein</fullName>
    </submittedName>
</protein>
<dbReference type="EMBL" id="JBFRYA010000029">
    <property type="protein sequence ID" value="MEX1670972.1"/>
    <property type="molecule type" value="Genomic_DNA"/>
</dbReference>
<name>A0ABV3UAI1_9GAMM</name>
<evidence type="ECO:0000313" key="2">
    <source>
        <dbReference type="Proteomes" id="UP001557485"/>
    </source>
</evidence>
<evidence type="ECO:0000313" key="1">
    <source>
        <dbReference type="EMBL" id="MEX1670972.1"/>
    </source>
</evidence>
<reference evidence="1 2" key="1">
    <citation type="journal article" date="2011" name="Int. J. Syst. Evol. Microbiol.">
        <title>Zhongshania antarctica gen. nov., sp. nov. and Zhongshania guokunii sp. nov., gammaproteobacteria respectively isolated from coastal attached (fast) ice and surface seawater of the Antarctic.</title>
        <authorList>
            <person name="Li H.J."/>
            <person name="Zhang X.Y."/>
            <person name="Chen C.X."/>
            <person name="Zhang Y.J."/>
            <person name="Gao Z.M."/>
            <person name="Yu Y."/>
            <person name="Chen X.L."/>
            <person name="Chen B."/>
            <person name="Zhang Y.Z."/>
        </authorList>
    </citation>
    <scope>NUCLEOTIDE SEQUENCE [LARGE SCALE GENOMIC DNA]</scope>
    <source>
        <strain evidence="1 2">ZS6-22T</strain>
    </source>
</reference>